<organism evidence="10">
    <name type="scientific">Prosthecochloris aestuarii</name>
    <dbReference type="NCBI Taxonomy" id="1102"/>
    <lineage>
        <taxon>Bacteria</taxon>
        <taxon>Pseudomonadati</taxon>
        <taxon>Chlorobiota</taxon>
        <taxon>Chlorobiia</taxon>
        <taxon>Chlorobiales</taxon>
        <taxon>Chlorobiaceae</taxon>
        <taxon>Prosthecochloris</taxon>
    </lineage>
</organism>
<feature type="domain" description="ABC3 transporter permease C-terminal" evidence="8">
    <location>
        <begin position="290"/>
        <end position="413"/>
    </location>
</feature>
<dbReference type="EMBL" id="DSBW01000161">
    <property type="protein sequence ID" value="HED31472.1"/>
    <property type="molecule type" value="Genomic_DNA"/>
</dbReference>
<feature type="transmembrane region" description="Helical" evidence="7">
    <location>
        <begin position="380"/>
        <end position="403"/>
    </location>
</feature>
<evidence type="ECO:0000259" key="9">
    <source>
        <dbReference type="Pfam" id="PF12704"/>
    </source>
</evidence>
<comment type="subcellular location">
    <subcellularLocation>
        <location evidence="1">Cell membrane</location>
        <topology evidence="1">Multi-pass membrane protein</topology>
    </subcellularLocation>
</comment>
<keyword evidence="4 7" id="KW-0812">Transmembrane</keyword>
<dbReference type="Pfam" id="PF12704">
    <property type="entry name" value="MacB_PCD"/>
    <property type="match status" value="1"/>
</dbReference>
<dbReference type="GO" id="GO:0098797">
    <property type="term" value="C:plasma membrane protein complex"/>
    <property type="evidence" value="ECO:0007669"/>
    <property type="project" value="TreeGrafter"/>
</dbReference>
<proteinExistence type="inferred from homology"/>
<dbReference type="Pfam" id="PF02687">
    <property type="entry name" value="FtsX"/>
    <property type="match status" value="1"/>
</dbReference>
<dbReference type="PANTHER" id="PTHR30489:SF0">
    <property type="entry name" value="LIPOPROTEIN-RELEASING SYSTEM TRANSMEMBRANE PROTEIN LOLE"/>
    <property type="match status" value="1"/>
</dbReference>
<evidence type="ECO:0000256" key="2">
    <source>
        <dbReference type="ARBA" id="ARBA00005236"/>
    </source>
</evidence>
<keyword evidence="5 7" id="KW-1133">Transmembrane helix</keyword>
<evidence type="ECO:0000259" key="8">
    <source>
        <dbReference type="Pfam" id="PF02687"/>
    </source>
</evidence>
<accession>A0A831STJ0</accession>
<feature type="transmembrane region" description="Helical" evidence="7">
    <location>
        <begin position="21"/>
        <end position="40"/>
    </location>
</feature>
<feature type="transmembrane region" description="Helical" evidence="7">
    <location>
        <begin position="331"/>
        <end position="360"/>
    </location>
</feature>
<keyword evidence="6 7" id="KW-0472">Membrane</keyword>
<comment type="caution">
    <text evidence="10">The sequence shown here is derived from an EMBL/GenBank/DDBJ whole genome shotgun (WGS) entry which is preliminary data.</text>
</comment>
<reference evidence="10" key="1">
    <citation type="journal article" date="2020" name="mSystems">
        <title>Genome- and Community-Level Interaction Insights into Carbon Utilization and Element Cycling Functions of Hydrothermarchaeota in Hydrothermal Sediment.</title>
        <authorList>
            <person name="Zhou Z."/>
            <person name="Liu Y."/>
            <person name="Xu W."/>
            <person name="Pan J."/>
            <person name="Luo Z.H."/>
            <person name="Li M."/>
        </authorList>
    </citation>
    <scope>NUCLEOTIDE SEQUENCE [LARGE SCALE GENOMIC DNA]</scope>
    <source>
        <strain evidence="10">SpSt-1181</strain>
    </source>
</reference>
<name>A0A831STJ0_PROAE</name>
<dbReference type="PANTHER" id="PTHR30489">
    <property type="entry name" value="LIPOPROTEIN-RELEASING SYSTEM TRANSMEMBRANE PROTEIN LOLE"/>
    <property type="match status" value="1"/>
</dbReference>
<evidence type="ECO:0000256" key="4">
    <source>
        <dbReference type="ARBA" id="ARBA00022692"/>
    </source>
</evidence>
<dbReference type="AlphaFoldDB" id="A0A831STJ0"/>
<feature type="transmembrane region" description="Helical" evidence="7">
    <location>
        <begin position="286"/>
        <end position="311"/>
    </location>
</feature>
<dbReference type="InterPro" id="IPR003838">
    <property type="entry name" value="ABC3_permease_C"/>
</dbReference>
<dbReference type="Proteomes" id="UP000886335">
    <property type="component" value="Unassembled WGS sequence"/>
</dbReference>
<evidence type="ECO:0000313" key="10">
    <source>
        <dbReference type="EMBL" id="HED31472.1"/>
    </source>
</evidence>
<comment type="similarity">
    <text evidence="2">Belongs to the ABC-4 integral membrane protein family. LolC/E subfamily.</text>
</comment>
<evidence type="ECO:0000256" key="3">
    <source>
        <dbReference type="ARBA" id="ARBA00022475"/>
    </source>
</evidence>
<feature type="domain" description="MacB-like periplasmic core" evidence="9">
    <location>
        <begin position="20"/>
        <end position="260"/>
    </location>
</feature>
<evidence type="ECO:0000256" key="5">
    <source>
        <dbReference type="ARBA" id="ARBA00022989"/>
    </source>
</evidence>
<protein>
    <submittedName>
        <fullName evidence="10">ABC transporter permease</fullName>
    </submittedName>
</protein>
<evidence type="ECO:0000256" key="6">
    <source>
        <dbReference type="ARBA" id="ARBA00023136"/>
    </source>
</evidence>
<dbReference type="InterPro" id="IPR025857">
    <property type="entry name" value="MacB_PCD"/>
</dbReference>
<keyword evidence="3" id="KW-1003">Cell membrane</keyword>
<dbReference type="GO" id="GO:0044874">
    <property type="term" value="P:lipoprotein localization to outer membrane"/>
    <property type="evidence" value="ECO:0007669"/>
    <property type="project" value="TreeGrafter"/>
</dbReference>
<dbReference type="InterPro" id="IPR051447">
    <property type="entry name" value="Lipoprotein-release_system"/>
</dbReference>
<evidence type="ECO:0000256" key="1">
    <source>
        <dbReference type="ARBA" id="ARBA00004651"/>
    </source>
</evidence>
<evidence type="ECO:0000256" key="7">
    <source>
        <dbReference type="SAM" id="Phobius"/>
    </source>
</evidence>
<gene>
    <name evidence="10" type="ORF">ENN50_07305</name>
</gene>
<sequence length="422" mass="45193">MIGTLWMIALRHLTGRKRQTLTTLTGVAVSTMVLITTLSLTRGLLDSFVETIVDVAPHITLKGEPVTPARIDLLTEHSLGRHAFIEENVTKEERDEVRNYRQVLDIVRSPDAGGGVLAASEYVESQVMVINGNRNEPLLFKGVEIEREDRISRISSSLVSGSIETFSKTSGALLVGRTVADDLEIALNDEVTVVPASGPSRQCKVAGIFFTGVNALDNTVLVKLRFAQQLEGLAADKVSGIALKVADPMNTAALAMQLQRSTGYRSVSWQEENASILSLFNRIGSIVLSLVGFVGIVSGFGVANILVTTIFEKSRDIAILKSYGFSSASMIGVFVLEGFLVGFAGALFGAVLATGSIGFLENIPVESSQGPLTKSGFSMSWNPLYFLLVIFVTSLISTVAAAIPALKAARMEPVVVLRDSSL</sequence>